<evidence type="ECO:0000313" key="2">
    <source>
        <dbReference type="EMBL" id="MTH62117.1"/>
    </source>
</evidence>
<comment type="caution">
    <text evidence="2">The sequence shown here is derived from an EMBL/GenBank/DDBJ whole genome shotgun (WGS) entry which is preliminary data.</text>
</comment>
<reference evidence="2 3" key="1">
    <citation type="submission" date="2019-11" db="EMBL/GenBank/DDBJ databases">
        <authorList>
            <person name="Dong K."/>
        </authorList>
    </citation>
    <scope>NUCLEOTIDE SEQUENCE [LARGE SCALE GENOMIC DNA]</scope>
    <source>
        <strain evidence="2 3">NBRC 112902</strain>
    </source>
</reference>
<evidence type="ECO:0008006" key="4">
    <source>
        <dbReference type="Google" id="ProtNLM"/>
    </source>
</evidence>
<feature type="transmembrane region" description="Helical" evidence="1">
    <location>
        <begin position="92"/>
        <end position="111"/>
    </location>
</feature>
<keyword evidence="1" id="KW-1133">Transmembrane helix</keyword>
<dbReference type="AlphaFoldDB" id="A0A844HUU8"/>
<gene>
    <name evidence="2" type="ORF">GL300_23240</name>
</gene>
<organism evidence="2 3">
    <name type="scientific">Paracoccus litorisediminis</name>
    <dbReference type="NCBI Taxonomy" id="2006130"/>
    <lineage>
        <taxon>Bacteria</taxon>
        <taxon>Pseudomonadati</taxon>
        <taxon>Pseudomonadota</taxon>
        <taxon>Alphaproteobacteria</taxon>
        <taxon>Rhodobacterales</taxon>
        <taxon>Paracoccaceae</taxon>
        <taxon>Paracoccus</taxon>
    </lineage>
</organism>
<proteinExistence type="predicted"/>
<keyword evidence="1" id="KW-0472">Membrane</keyword>
<dbReference type="OrthoDB" id="7868033at2"/>
<dbReference type="EMBL" id="WMIG01000026">
    <property type="protein sequence ID" value="MTH62117.1"/>
    <property type="molecule type" value="Genomic_DNA"/>
</dbReference>
<accession>A0A844HUU8</accession>
<feature type="transmembrane region" description="Helical" evidence="1">
    <location>
        <begin position="55"/>
        <end position="80"/>
    </location>
</feature>
<dbReference type="RefSeq" id="WP_155042068.1">
    <property type="nucleotide sequence ID" value="NZ_WMIG01000026.1"/>
</dbReference>
<evidence type="ECO:0000256" key="1">
    <source>
        <dbReference type="SAM" id="Phobius"/>
    </source>
</evidence>
<keyword evidence="1" id="KW-0812">Transmembrane</keyword>
<feature type="transmembrane region" description="Helical" evidence="1">
    <location>
        <begin position="14"/>
        <end position="34"/>
    </location>
</feature>
<dbReference type="Proteomes" id="UP000449846">
    <property type="component" value="Unassembled WGS sequence"/>
</dbReference>
<name>A0A844HUU8_9RHOB</name>
<keyword evidence="3" id="KW-1185">Reference proteome</keyword>
<evidence type="ECO:0000313" key="3">
    <source>
        <dbReference type="Proteomes" id="UP000449846"/>
    </source>
</evidence>
<sequence>MQENPSGGSWFDQWVIALALVSAWFGSEAGRAALAGAAGGLVRWLMSERRRIRDLAVSIIAGALLAHYATPIMLALMAQWVGPMSGDVDGSASFAVGVLGMSGARLVLVWLETRAGKGGGNG</sequence>
<protein>
    <recommendedName>
        <fullName evidence="4">Phage holin</fullName>
    </recommendedName>
</protein>